<keyword evidence="1" id="KW-0812">Transmembrane</keyword>
<reference evidence="2 3" key="1">
    <citation type="journal article" date="2016" name="Sci. Rep.">
        <title>Metabolic traits of an uncultured archaeal lineage -MSBL1- from brine pools of the Red Sea.</title>
        <authorList>
            <person name="Mwirichia R."/>
            <person name="Alam I."/>
            <person name="Rashid M."/>
            <person name="Vinu M."/>
            <person name="Ba-Alawi W."/>
            <person name="Anthony Kamau A."/>
            <person name="Kamanda Ngugi D."/>
            <person name="Goker M."/>
            <person name="Klenk H.P."/>
            <person name="Bajic V."/>
            <person name="Stingl U."/>
        </authorList>
    </citation>
    <scope>NUCLEOTIDE SEQUENCE [LARGE SCALE GENOMIC DNA]</scope>
    <source>
        <strain evidence="2">SCGC-AAA259E19</strain>
    </source>
</reference>
<evidence type="ECO:0000313" key="3">
    <source>
        <dbReference type="Proteomes" id="UP000070284"/>
    </source>
</evidence>
<dbReference type="AlphaFoldDB" id="A0A133UM02"/>
<keyword evidence="1" id="KW-0472">Membrane</keyword>
<dbReference type="EMBL" id="LHXO01000020">
    <property type="protein sequence ID" value="KXA95255.1"/>
    <property type="molecule type" value="Genomic_DNA"/>
</dbReference>
<dbReference type="Proteomes" id="UP000070284">
    <property type="component" value="Unassembled WGS sequence"/>
</dbReference>
<name>A0A133UM02_9EURY</name>
<accession>A0A133UM02</accession>
<organism evidence="2 3">
    <name type="scientific">candidate division MSBL1 archaeon SCGC-AAA259E19</name>
    <dbReference type="NCBI Taxonomy" id="1698264"/>
    <lineage>
        <taxon>Archaea</taxon>
        <taxon>Methanobacteriati</taxon>
        <taxon>Methanobacteriota</taxon>
        <taxon>candidate division MSBL1</taxon>
    </lineage>
</organism>
<evidence type="ECO:0000313" key="2">
    <source>
        <dbReference type="EMBL" id="KXA95255.1"/>
    </source>
</evidence>
<keyword evidence="3" id="KW-1185">Reference proteome</keyword>
<comment type="caution">
    <text evidence="2">The sequence shown here is derived from an EMBL/GenBank/DDBJ whole genome shotgun (WGS) entry which is preliminary data.</text>
</comment>
<evidence type="ECO:0000256" key="1">
    <source>
        <dbReference type="SAM" id="Phobius"/>
    </source>
</evidence>
<protein>
    <submittedName>
        <fullName evidence="2">Uncharacterized protein</fullName>
    </submittedName>
</protein>
<gene>
    <name evidence="2" type="ORF">AKJ65_02135</name>
</gene>
<feature type="transmembrane region" description="Helical" evidence="1">
    <location>
        <begin position="33"/>
        <end position="54"/>
    </location>
</feature>
<sequence length="60" mass="6571">MRKSFCAKFLRLCNLCKSPQGETTEKTGPEGGVSLPLIAEIIVIIIAISAFVAYRKEISK</sequence>
<keyword evidence="1" id="KW-1133">Transmembrane helix</keyword>
<proteinExistence type="predicted"/>